<dbReference type="HOGENOM" id="CLU_2107799_0_0_3"/>
<dbReference type="KEGG" id="syw:SYNW0979"/>
<reference evidence="1 2" key="1">
    <citation type="journal article" date="2003" name="Nature">
        <title>The genome of a motile marine Synechococcus.</title>
        <authorList>
            <person name="Palenik B."/>
            <person name="Brahamsha B."/>
            <person name="Larimer F."/>
            <person name="Land M."/>
            <person name="Hauser L."/>
            <person name="Chain P."/>
            <person name="Lamerdin J."/>
            <person name="Regala W."/>
            <person name="Allen E.A."/>
            <person name="McCarren J."/>
            <person name="Paulsen I."/>
            <person name="Dufresne A."/>
            <person name="Partensky F."/>
            <person name="Webb E."/>
            <person name="Waterbury J."/>
        </authorList>
    </citation>
    <scope>NUCLEOTIDE SEQUENCE [LARGE SCALE GENOMIC DNA]</scope>
    <source>
        <strain evidence="1 2">WH8102</strain>
    </source>
</reference>
<protein>
    <submittedName>
        <fullName evidence="1">Uncharacterized protein</fullName>
    </submittedName>
</protein>
<proteinExistence type="predicted"/>
<dbReference type="eggNOG" id="ENOG5032356">
    <property type="taxonomic scope" value="Bacteria"/>
</dbReference>
<organism evidence="1 2">
    <name type="scientific">Parasynechococcus marenigrum (strain WH8102)</name>
    <dbReference type="NCBI Taxonomy" id="84588"/>
    <lineage>
        <taxon>Bacteria</taxon>
        <taxon>Bacillati</taxon>
        <taxon>Cyanobacteriota</taxon>
        <taxon>Cyanophyceae</taxon>
        <taxon>Synechococcales</taxon>
        <taxon>Prochlorococcaceae</taxon>
        <taxon>Parasynechococcus</taxon>
        <taxon>Parasynechococcus marenigrum</taxon>
    </lineage>
</organism>
<gene>
    <name evidence="1" type="ordered locus">SYNW0979</name>
</gene>
<evidence type="ECO:0000313" key="1">
    <source>
        <dbReference type="EMBL" id="CAE07494.1"/>
    </source>
</evidence>
<evidence type="ECO:0000313" key="2">
    <source>
        <dbReference type="Proteomes" id="UP000001422"/>
    </source>
</evidence>
<sequence length="115" mass="11838">MMDGNVNTASMGEMNDQAGLEALVADLGSGNVIDAELLEGCSVEAHELDEMGPEEAAQVAAHCFATLFGHTVESAQCSEADADAGRWAGTLDGFGFVISRDDLGDLVLDFSGPAS</sequence>
<dbReference type="STRING" id="84588.SYNW0979"/>
<dbReference type="Proteomes" id="UP000001422">
    <property type="component" value="Chromosome"/>
</dbReference>
<dbReference type="EMBL" id="BX569691">
    <property type="protein sequence ID" value="CAE07494.1"/>
    <property type="molecule type" value="Genomic_DNA"/>
</dbReference>
<accession>Q7U7K2</accession>
<dbReference type="AlphaFoldDB" id="Q7U7K2"/>
<name>Q7U7K2_PARMW</name>
<keyword evidence="2" id="KW-1185">Reference proteome</keyword>